<dbReference type="Pfam" id="PF00535">
    <property type="entry name" value="Glycos_transf_2"/>
    <property type="match status" value="1"/>
</dbReference>
<accession>A0A9X3J6D0</accession>
<evidence type="ECO:0000313" key="3">
    <source>
        <dbReference type="Proteomes" id="UP001145087"/>
    </source>
</evidence>
<organism evidence="2 3">
    <name type="scientific">Draconibacterium aestuarii</name>
    <dbReference type="NCBI Taxonomy" id="2998507"/>
    <lineage>
        <taxon>Bacteria</taxon>
        <taxon>Pseudomonadati</taxon>
        <taxon>Bacteroidota</taxon>
        <taxon>Bacteroidia</taxon>
        <taxon>Marinilabiliales</taxon>
        <taxon>Prolixibacteraceae</taxon>
        <taxon>Draconibacterium</taxon>
    </lineage>
</organism>
<sequence>MQETVIIIPCYNESERLDRNVFHSFLEENPTVSLFFVDDGSSDNTHEILYEFERKYENAQCYTLSENKGKAEAIRLSILHLLQNFNIKYIGYFDADLSTSLDYIIAFKQVLDTSPDLKAVTGSRIKKLGSTISRNPLRHIMGRIVATIASSILQLPVYDTQCGAKLFRVSFVQDIFTLPFHTKWLFDIEIFARLKNANGKNIILKSIIEHPLKEWIDEGNSRIKLKDFVRVPIDLLRIYRAY</sequence>
<dbReference type="EC" id="2.4.-.-" evidence="2"/>
<proteinExistence type="predicted"/>
<dbReference type="Gene3D" id="3.90.550.10">
    <property type="entry name" value="Spore Coat Polysaccharide Biosynthesis Protein SpsA, Chain A"/>
    <property type="match status" value="1"/>
</dbReference>
<gene>
    <name evidence="2" type="ORF">OU798_10810</name>
</gene>
<protein>
    <submittedName>
        <fullName evidence="2">Glycosyltransferase</fullName>
        <ecNumber evidence="2">2.4.-.-</ecNumber>
    </submittedName>
</protein>
<dbReference type="SUPFAM" id="SSF53448">
    <property type="entry name" value="Nucleotide-diphospho-sugar transferases"/>
    <property type="match status" value="1"/>
</dbReference>
<dbReference type="PANTHER" id="PTHR10859:SF91">
    <property type="entry name" value="DOLICHYL-PHOSPHATE BETA-GLUCOSYLTRANSFERASE"/>
    <property type="match status" value="1"/>
</dbReference>
<dbReference type="InterPro" id="IPR029044">
    <property type="entry name" value="Nucleotide-diphossugar_trans"/>
</dbReference>
<evidence type="ECO:0000259" key="1">
    <source>
        <dbReference type="Pfam" id="PF00535"/>
    </source>
</evidence>
<dbReference type="RefSeq" id="WP_343333170.1">
    <property type="nucleotide sequence ID" value="NZ_JAPOHD010000022.1"/>
</dbReference>
<keyword evidence="2" id="KW-0808">Transferase</keyword>
<dbReference type="PANTHER" id="PTHR10859">
    <property type="entry name" value="GLYCOSYL TRANSFERASE"/>
    <property type="match status" value="1"/>
</dbReference>
<feature type="domain" description="Glycosyltransferase 2-like" evidence="1">
    <location>
        <begin position="6"/>
        <end position="176"/>
    </location>
</feature>
<name>A0A9X3J6D0_9BACT</name>
<dbReference type="InterPro" id="IPR001173">
    <property type="entry name" value="Glyco_trans_2-like"/>
</dbReference>
<dbReference type="Proteomes" id="UP001145087">
    <property type="component" value="Unassembled WGS sequence"/>
</dbReference>
<comment type="caution">
    <text evidence="2">The sequence shown here is derived from an EMBL/GenBank/DDBJ whole genome shotgun (WGS) entry which is preliminary data.</text>
</comment>
<keyword evidence="2" id="KW-0328">Glycosyltransferase</keyword>
<dbReference type="GO" id="GO:0016757">
    <property type="term" value="F:glycosyltransferase activity"/>
    <property type="evidence" value="ECO:0007669"/>
    <property type="project" value="UniProtKB-KW"/>
</dbReference>
<dbReference type="AlphaFoldDB" id="A0A9X3J6D0"/>
<reference evidence="2" key="1">
    <citation type="submission" date="2022-11" db="EMBL/GenBank/DDBJ databases">
        <title>Marilongibacter aestuarii gen. nov., sp. nov., isolated from tidal flat sediment.</title>
        <authorList>
            <person name="Jiayan W."/>
        </authorList>
    </citation>
    <scope>NUCLEOTIDE SEQUENCE</scope>
    <source>
        <strain evidence="2">Z1-6</strain>
    </source>
</reference>
<dbReference type="GO" id="GO:0006487">
    <property type="term" value="P:protein N-linked glycosylation"/>
    <property type="evidence" value="ECO:0007669"/>
    <property type="project" value="TreeGrafter"/>
</dbReference>
<keyword evidence="3" id="KW-1185">Reference proteome</keyword>
<evidence type="ECO:0000313" key="2">
    <source>
        <dbReference type="EMBL" id="MCY1720837.1"/>
    </source>
</evidence>
<dbReference type="EMBL" id="JAPOHD010000022">
    <property type="protein sequence ID" value="MCY1720837.1"/>
    <property type="molecule type" value="Genomic_DNA"/>
</dbReference>